<accession>A0A078LUY9</accession>
<organism evidence="1 2">
    <name type="scientific">Jeotgalicoccus saudimassiliensis</name>
    <dbReference type="NCBI Taxonomy" id="1461582"/>
    <lineage>
        <taxon>Bacteria</taxon>
        <taxon>Bacillati</taxon>
        <taxon>Bacillota</taxon>
        <taxon>Bacilli</taxon>
        <taxon>Bacillales</taxon>
        <taxon>Staphylococcaceae</taxon>
        <taxon>Jeotgalicoccus</taxon>
    </lineage>
</organism>
<dbReference type="AlphaFoldDB" id="A0A078LUY9"/>
<gene>
    <name evidence="1" type="ORF">BN1048_00122</name>
</gene>
<sequence length="247" mass="28923">METTWANEFYKMQYEFIGDYPVEFYKESTLEILEQAGKPVYSALELGAWDGSLARALSKHVNKITTVELIKEMTDKAESLNPDNIETIHGSFYDVQLTEKFDAVIYIDGFGVGTDDAQLKLLRNIKHWMADDGCALIDIYQPEHWKKADGVEMYPDPENMPHIKRRYSYDFEENVMMDTWWHKKDEKLNNTQYLKCYTPDEIYNLCKQAGLNITGYFPHGAMDYESMKYHEHASLKECLSYRIKVVK</sequence>
<evidence type="ECO:0000313" key="1">
    <source>
        <dbReference type="EMBL" id="CDZ99003.1"/>
    </source>
</evidence>
<dbReference type="Pfam" id="PF13489">
    <property type="entry name" value="Methyltransf_23"/>
    <property type="match status" value="1"/>
</dbReference>
<dbReference type="STRING" id="1461582.BN1048_00122"/>
<dbReference type="eggNOG" id="COG2227">
    <property type="taxonomic scope" value="Bacteria"/>
</dbReference>
<reference evidence="1 2" key="1">
    <citation type="submission" date="2014-07" db="EMBL/GenBank/DDBJ databases">
        <authorList>
            <person name="Urmite Genomes Urmite Genomes"/>
        </authorList>
    </citation>
    <scope>NUCLEOTIDE SEQUENCE [LARGE SCALE GENOMIC DNA]</scope>
    <source>
        <strain evidence="1 2">13MG44_air</strain>
    </source>
</reference>
<name>A0A078LUY9_9STAP</name>
<dbReference type="RefSeq" id="WP_035807431.1">
    <property type="nucleotide sequence ID" value="NZ_CCSE01000001.1"/>
</dbReference>
<dbReference type="SUPFAM" id="SSF53335">
    <property type="entry name" value="S-adenosyl-L-methionine-dependent methyltransferases"/>
    <property type="match status" value="1"/>
</dbReference>
<protein>
    <submittedName>
        <fullName evidence="1">Uncharacterized protein</fullName>
    </submittedName>
</protein>
<dbReference type="CDD" id="cd02440">
    <property type="entry name" value="AdoMet_MTases"/>
    <property type="match status" value="1"/>
</dbReference>
<dbReference type="InterPro" id="IPR029063">
    <property type="entry name" value="SAM-dependent_MTases_sf"/>
</dbReference>
<dbReference type="Proteomes" id="UP000044136">
    <property type="component" value="Unassembled WGS sequence"/>
</dbReference>
<proteinExistence type="predicted"/>
<keyword evidence="2" id="KW-1185">Reference proteome</keyword>
<dbReference type="HOGENOM" id="CLU_1110521_0_0_9"/>
<dbReference type="OrthoDB" id="1490595at2"/>
<evidence type="ECO:0000313" key="2">
    <source>
        <dbReference type="Proteomes" id="UP000044136"/>
    </source>
</evidence>
<dbReference type="Gene3D" id="3.40.50.150">
    <property type="entry name" value="Vaccinia Virus protein VP39"/>
    <property type="match status" value="1"/>
</dbReference>
<dbReference type="EMBL" id="CCSE01000001">
    <property type="protein sequence ID" value="CDZ99003.1"/>
    <property type="molecule type" value="Genomic_DNA"/>
</dbReference>